<feature type="active site" description="Proton donor/acceptor" evidence="2">
    <location>
        <position position="125"/>
    </location>
</feature>
<gene>
    <name evidence="4" type="ORF">GCM10010954_22590</name>
</gene>
<name>A0A917EY49_HALAA</name>
<dbReference type="InterPro" id="IPR023365">
    <property type="entry name" value="Sortase_dom-sf"/>
</dbReference>
<dbReference type="RefSeq" id="WP_188377630.1">
    <property type="nucleotide sequence ID" value="NZ_BMEL01000003.1"/>
</dbReference>
<evidence type="ECO:0000313" key="4">
    <source>
        <dbReference type="EMBL" id="GGF23286.1"/>
    </source>
</evidence>
<dbReference type="GO" id="GO:0016787">
    <property type="term" value="F:hydrolase activity"/>
    <property type="evidence" value="ECO:0007669"/>
    <property type="project" value="UniProtKB-KW"/>
</dbReference>
<evidence type="ECO:0000313" key="5">
    <source>
        <dbReference type="Proteomes" id="UP000660110"/>
    </source>
</evidence>
<evidence type="ECO:0000256" key="3">
    <source>
        <dbReference type="SAM" id="MobiDB-lite"/>
    </source>
</evidence>
<accession>A0A917EY49</accession>
<dbReference type="Gene3D" id="2.40.260.10">
    <property type="entry name" value="Sortase"/>
    <property type="match status" value="1"/>
</dbReference>
<dbReference type="AlphaFoldDB" id="A0A917EY49"/>
<organism evidence="4 5">
    <name type="scientific">Halobacillus andaensis</name>
    <dbReference type="NCBI Taxonomy" id="1176239"/>
    <lineage>
        <taxon>Bacteria</taxon>
        <taxon>Bacillati</taxon>
        <taxon>Bacillota</taxon>
        <taxon>Bacilli</taxon>
        <taxon>Bacillales</taxon>
        <taxon>Bacillaceae</taxon>
        <taxon>Halobacillus</taxon>
    </lineage>
</organism>
<reference evidence="4" key="2">
    <citation type="submission" date="2020-09" db="EMBL/GenBank/DDBJ databases">
        <authorList>
            <person name="Sun Q."/>
            <person name="Zhou Y."/>
        </authorList>
    </citation>
    <scope>NUCLEOTIDE SEQUENCE</scope>
    <source>
        <strain evidence="4">CGMCC 1.12153</strain>
    </source>
</reference>
<dbReference type="InterPro" id="IPR042001">
    <property type="entry name" value="Sortase_F"/>
</dbReference>
<sequence>MKQLIGSLTLGLLVFFISFQFMHEEPSEGTRVLSTSESSQTKAEDEPGQDTIETTSISQTERKPPYNGITPSKIEIPSIQVSAPITKEGLTENGGMEVPDNDKDVGWFEPGTKPGDKGNAVLAGHVDSYKGPAVFFDLDQLKAGDEILIHGEDSTLTFEVKEVVAYPTDEAPINQIFGSSDAPSLNLITCTGLYDREAETHQERLVVYTEVVDQKDA</sequence>
<keyword evidence="1" id="KW-0378">Hydrolase</keyword>
<evidence type="ECO:0000256" key="2">
    <source>
        <dbReference type="PIRSR" id="PIRSR605754-1"/>
    </source>
</evidence>
<proteinExistence type="predicted"/>
<keyword evidence="5" id="KW-1185">Reference proteome</keyword>
<evidence type="ECO:0008006" key="6">
    <source>
        <dbReference type="Google" id="ProtNLM"/>
    </source>
</evidence>
<feature type="compositionally biased region" description="Polar residues" evidence="3">
    <location>
        <begin position="32"/>
        <end position="41"/>
    </location>
</feature>
<dbReference type="Proteomes" id="UP000660110">
    <property type="component" value="Unassembled WGS sequence"/>
</dbReference>
<feature type="region of interest" description="Disordered" evidence="3">
    <location>
        <begin position="30"/>
        <end position="72"/>
    </location>
</feature>
<comment type="caution">
    <text evidence="4">The sequence shown here is derived from an EMBL/GenBank/DDBJ whole genome shotgun (WGS) entry which is preliminary data.</text>
</comment>
<dbReference type="NCBIfam" id="TIGR01076">
    <property type="entry name" value="sortase_fam"/>
    <property type="match status" value="1"/>
</dbReference>
<protein>
    <recommendedName>
        <fullName evidence="6">Class F sortase</fullName>
    </recommendedName>
</protein>
<dbReference type="SUPFAM" id="SSF63817">
    <property type="entry name" value="Sortase"/>
    <property type="match status" value="1"/>
</dbReference>
<dbReference type="Pfam" id="PF04203">
    <property type="entry name" value="Sortase"/>
    <property type="match status" value="1"/>
</dbReference>
<dbReference type="InterPro" id="IPR005754">
    <property type="entry name" value="Sortase"/>
</dbReference>
<evidence type="ECO:0000256" key="1">
    <source>
        <dbReference type="ARBA" id="ARBA00022801"/>
    </source>
</evidence>
<reference evidence="4" key="1">
    <citation type="journal article" date="2014" name="Int. J. Syst. Evol. Microbiol.">
        <title>Complete genome sequence of Corynebacterium casei LMG S-19264T (=DSM 44701T), isolated from a smear-ripened cheese.</title>
        <authorList>
            <consortium name="US DOE Joint Genome Institute (JGI-PGF)"/>
            <person name="Walter F."/>
            <person name="Albersmeier A."/>
            <person name="Kalinowski J."/>
            <person name="Ruckert C."/>
        </authorList>
    </citation>
    <scope>NUCLEOTIDE SEQUENCE</scope>
    <source>
        <strain evidence="4">CGMCC 1.12153</strain>
    </source>
</reference>
<feature type="active site" description="Acyl-thioester intermediate" evidence="2">
    <location>
        <position position="190"/>
    </location>
</feature>
<dbReference type="CDD" id="cd05829">
    <property type="entry name" value="Sortase_F"/>
    <property type="match status" value="1"/>
</dbReference>
<dbReference type="EMBL" id="BMEL01000003">
    <property type="protein sequence ID" value="GGF23286.1"/>
    <property type="molecule type" value="Genomic_DNA"/>
</dbReference>